<evidence type="ECO:0000313" key="2">
    <source>
        <dbReference type="EMBL" id="KAG2210483.1"/>
    </source>
</evidence>
<dbReference type="Proteomes" id="UP000603453">
    <property type="component" value="Unassembled WGS sequence"/>
</dbReference>
<feature type="compositionally biased region" description="Basic and acidic residues" evidence="1">
    <location>
        <begin position="213"/>
        <end position="222"/>
    </location>
</feature>
<feature type="compositionally biased region" description="Basic and acidic residues" evidence="1">
    <location>
        <begin position="10"/>
        <end position="23"/>
    </location>
</feature>
<evidence type="ECO:0000256" key="1">
    <source>
        <dbReference type="SAM" id="MobiDB-lite"/>
    </source>
</evidence>
<feature type="region of interest" description="Disordered" evidence="1">
    <location>
        <begin position="1"/>
        <end position="23"/>
    </location>
</feature>
<name>A0A8H7RH31_9FUNG</name>
<evidence type="ECO:0000313" key="3">
    <source>
        <dbReference type="Proteomes" id="UP000603453"/>
    </source>
</evidence>
<accession>A0A8H7RH31</accession>
<protein>
    <recommendedName>
        <fullName evidence="4">SET domain-containing protein</fullName>
    </recommendedName>
</protein>
<gene>
    <name evidence="2" type="ORF">INT47_002425</name>
</gene>
<evidence type="ECO:0008006" key="4">
    <source>
        <dbReference type="Google" id="ProtNLM"/>
    </source>
</evidence>
<keyword evidence="3" id="KW-1185">Reference proteome</keyword>
<dbReference type="EMBL" id="JAEPRD010000011">
    <property type="protein sequence ID" value="KAG2210483.1"/>
    <property type="molecule type" value="Genomic_DNA"/>
</dbReference>
<dbReference type="AlphaFoldDB" id="A0A8H7RH31"/>
<organism evidence="2 3">
    <name type="scientific">Mucor saturninus</name>
    <dbReference type="NCBI Taxonomy" id="64648"/>
    <lineage>
        <taxon>Eukaryota</taxon>
        <taxon>Fungi</taxon>
        <taxon>Fungi incertae sedis</taxon>
        <taxon>Mucoromycota</taxon>
        <taxon>Mucoromycotina</taxon>
        <taxon>Mucoromycetes</taxon>
        <taxon>Mucorales</taxon>
        <taxon>Mucorineae</taxon>
        <taxon>Mucoraceae</taxon>
        <taxon>Mucor</taxon>
    </lineage>
</organism>
<feature type="region of interest" description="Disordered" evidence="1">
    <location>
        <begin position="202"/>
        <end position="223"/>
    </location>
</feature>
<comment type="caution">
    <text evidence="2">The sequence shown here is derived from an EMBL/GenBank/DDBJ whole genome shotgun (WGS) entry which is preliminary data.</text>
</comment>
<dbReference type="InterPro" id="IPR046341">
    <property type="entry name" value="SET_dom_sf"/>
</dbReference>
<feature type="region of interest" description="Disordered" evidence="1">
    <location>
        <begin position="373"/>
        <end position="398"/>
    </location>
</feature>
<sequence>MLDSQCSTPTDDKTGQSKRSAEDYCKMVKPSATEAYKRKKTNRFSSTNQQPRWHNQAYMLYLALRQHTEKTMARTDLIKSALANDKRISEERLVPKVFRGKTPMNSASAILTNNSDRYFIPFKPDGSKSMHFRLSFEPGSFESAFKEYNEWQANLVQHDWPYCFGSQKKPKLDFVKELEIMQTYPTEFDEFLANRKRQRNLSKSESTIVKKTKKEEHKDEQGTPRQWQDIIALKKSTASANDNYHYYNNNNYYGLFASRPLPHNIPLGYYFGVPMTEDEFDSMKDGIGQASEYSYMYQKTVIDPTDKNGRIYYYDGAPLCPFHYIKETTIREKVNVAFYEGEIKNQIVCWTKKDISPGDELFSFYHNHDLIPSPPHTSSSHMPDHSPEPICQTPTDTPATAAAAAAAVSPLLSPPLTHLPPMLSRHQDANNEYWQKKPSISSMLNTTIPIL</sequence>
<proteinExistence type="predicted"/>
<reference evidence="2" key="1">
    <citation type="submission" date="2020-12" db="EMBL/GenBank/DDBJ databases">
        <title>Metabolic potential, ecology and presence of endohyphal bacteria is reflected in genomic diversity of Mucoromycotina.</title>
        <authorList>
            <person name="Muszewska A."/>
            <person name="Okrasinska A."/>
            <person name="Steczkiewicz K."/>
            <person name="Drgas O."/>
            <person name="Orlowska M."/>
            <person name="Perlinska-Lenart U."/>
            <person name="Aleksandrzak-Piekarczyk T."/>
            <person name="Szatraj K."/>
            <person name="Zielenkiewicz U."/>
            <person name="Pilsyk S."/>
            <person name="Malc E."/>
            <person name="Mieczkowski P."/>
            <person name="Kruszewska J.S."/>
            <person name="Biernat P."/>
            <person name="Pawlowska J."/>
        </authorList>
    </citation>
    <scope>NUCLEOTIDE SEQUENCE</scope>
    <source>
        <strain evidence="2">WA0000017839</strain>
    </source>
</reference>
<dbReference type="OrthoDB" id="5560686at2759"/>
<dbReference type="Gene3D" id="2.170.270.10">
    <property type="entry name" value="SET domain"/>
    <property type="match status" value="1"/>
</dbReference>